<proteinExistence type="predicted"/>
<sequence>MNRQVDGGIVGAAPPLPKCFCNWKHCRTYQKAFREFKHPLFNGVIKLKFVKNDRKSLALKATVDRTLHVDAVKRNEWREADKELQCRYYVARHHFTEALIKQYLGDRRAWDWNEPLTMKQAKTFLWSLDRQDVYHSEDEAEDDEDEDSPTRYVQAPNVPKDQVRETLKRLKEENKRQKETPKLDDEELESIPTNQAVKAMKSPNKSSSVHTQSTLSTSITDTLKAFEDDLGNAKNGVSEIALAQKDEENKRLREELNECQKQLSMLHNMVNKLQVDIGSGEAAAGIGGGNKPSAKSKLRKKKKEKEEVSSEDEDYEVVESSTDEENDDDDEEEEEEEYEDWSNERDRPIESEDEDETISTFHVNGNANGSHSGRAGSRHSSAVRKGSVHSKRSLRRDSVHSRHSMHSRSRHSMRRDSIHSRRSMRGGMDDGASVMSRQSLQSVSPSIKSLPREIQLMDDEEDSKGKDDYSFFDDSYRRHDDDARSEGSRSGASRSRKSIVSGGRSRGRNSRRPVGNAVNTKTKTGPNGRGGSAVPREIDLSGDEVEPDVTNVNVSTDTFFVTERQIVDPYGEKGVYSGALSKSTGMPNGNGRLEYEKEGRWYEGDWIHGRWTGYGRLSNGDGDFYEGGLKNDHKHGHGVMRFADGRVFEGEYIRGQMVNGKMTYQDGSVYEGAWVDGMRHGKGKCIFIDGSEYEGDFREGNFHGHGKMTWNDGGWYVGEWCDGEMHGRGKEIRPDGSERHDGEWARGQPIRSASDARRRRQQQQQRNVDAG</sequence>
<feature type="compositionally biased region" description="Basic residues" evidence="3">
    <location>
        <begin position="401"/>
        <end position="413"/>
    </location>
</feature>
<dbReference type="AlphaFoldDB" id="A0A9K3LEI8"/>
<reference evidence="4" key="1">
    <citation type="journal article" date="2021" name="Sci. Rep.">
        <title>Diploid genomic architecture of Nitzschia inconspicua, an elite biomass production diatom.</title>
        <authorList>
            <person name="Oliver A."/>
            <person name="Podell S."/>
            <person name="Pinowska A."/>
            <person name="Traller J.C."/>
            <person name="Smith S.R."/>
            <person name="McClure R."/>
            <person name="Beliaev A."/>
            <person name="Bohutskyi P."/>
            <person name="Hill E.A."/>
            <person name="Rabines A."/>
            <person name="Zheng H."/>
            <person name="Allen L.Z."/>
            <person name="Kuo A."/>
            <person name="Grigoriev I.V."/>
            <person name="Allen A.E."/>
            <person name="Hazlebeck D."/>
            <person name="Allen E.E."/>
        </authorList>
    </citation>
    <scope>NUCLEOTIDE SEQUENCE</scope>
    <source>
        <strain evidence="4">Hildebrandi</strain>
    </source>
</reference>
<feature type="region of interest" description="Disordered" evidence="3">
    <location>
        <begin position="728"/>
        <end position="771"/>
    </location>
</feature>
<evidence type="ECO:0000256" key="1">
    <source>
        <dbReference type="ARBA" id="ARBA00022737"/>
    </source>
</evidence>
<dbReference type="InterPro" id="IPR003409">
    <property type="entry name" value="MORN"/>
</dbReference>
<feature type="compositionally biased region" description="Low complexity" evidence="3">
    <location>
        <begin position="762"/>
        <end position="771"/>
    </location>
</feature>
<organism evidence="4 5">
    <name type="scientific">Nitzschia inconspicua</name>
    <dbReference type="NCBI Taxonomy" id="303405"/>
    <lineage>
        <taxon>Eukaryota</taxon>
        <taxon>Sar</taxon>
        <taxon>Stramenopiles</taxon>
        <taxon>Ochrophyta</taxon>
        <taxon>Bacillariophyta</taxon>
        <taxon>Bacillariophyceae</taxon>
        <taxon>Bacillariophycidae</taxon>
        <taxon>Bacillariales</taxon>
        <taxon>Bacillariaceae</taxon>
        <taxon>Nitzschia</taxon>
    </lineage>
</organism>
<dbReference type="Pfam" id="PF02493">
    <property type="entry name" value="MORN"/>
    <property type="match status" value="6"/>
</dbReference>
<feature type="compositionally biased region" description="Basic and acidic residues" evidence="3">
    <location>
        <begin position="463"/>
        <end position="487"/>
    </location>
</feature>
<reference evidence="4" key="2">
    <citation type="submission" date="2021-04" db="EMBL/GenBank/DDBJ databases">
        <authorList>
            <person name="Podell S."/>
        </authorList>
    </citation>
    <scope>NUCLEOTIDE SEQUENCE</scope>
    <source>
        <strain evidence="4">Hildebrandi</strain>
    </source>
</reference>
<gene>
    <name evidence="4" type="ORF">IV203_035489</name>
</gene>
<dbReference type="Proteomes" id="UP000693970">
    <property type="component" value="Unassembled WGS sequence"/>
</dbReference>
<dbReference type="GO" id="GO:0005829">
    <property type="term" value="C:cytosol"/>
    <property type="evidence" value="ECO:0007669"/>
    <property type="project" value="TreeGrafter"/>
</dbReference>
<keyword evidence="1" id="KW-0677">Repeat</keyword>
<dbReference type="EMBL" id="JAGRRH010000013">
    <property type="protein sequence ID" value="KAG7360390.1"/>
    <property type="molecule type" value="Genomic_DNA"/>
</dbReference>
<dbReference type="OrthoDB" id="418492at2759"/>
<feature type="compositionally biased region" description="Acidic residues" evidence="3">
    <location>
        <begin position="309"/>
        <end position="341"/>
    </location>
</feature>
<protein>
    <submittedName>
        <fullName evidence="4">MORN repeat-containing protein</fullName>
    </submittedName>
</protein>
<feature type="compositionally biased region" description="Low complexity" evidence="3">
    <location>
        <begin position="364"/>
        <end position="380"/>
    </location>
</feature>
<comment type="caution">
    <text evidence="4">The sequence shown here is derived from an EMBL/GenBank/DDBJ whole genome shotgun (WGS) entry which is preliminary data.</text>
</comment>
<feature type="compositionally biased region" description="Basic and acidic residues" evidence="3">
    <location>
        <begin position="728"/>
        <end position="744"/>
    </location>
</feature>
<feature type="compositionally biased region" description="Polar residues" evidence="3">
    <location>
        <begin position="435"/>
        <end position="447"/>
    </location>
</feature>
<feature type="compositionally biased region" description="Basic residues" evidence="3">
    <location>
        <begin position="294"/>
        <end position="303"/>
    </location>
</feature>
<feature type="region of interest" description="Disordered" evidence="3">
    <location>
        <begin position="280"/>
        <end position="548"/>
    </location>
</feature>
<accession>A0A9K3LEI8</accession>
<keyword evidence="2" id="KW-0175">Coiled coil</keyword>
<dbReference type="SMART" id="SM00698">
    <property type="entry name" value="MORN"/>
    <property type="match status" value="4"/>
</dbReference>
<feature type="coiled-coil region" evidence="2">
    <location>
        <begin position="242"/>
        <end position="276"/>
    </location>
</feature>
<name>A0A9K3LEI8_9STRA</name>
<feature type="compositionally biased region" description="Low complexity" evidence="3">
    <location>
        <begin position="488"/>
        <end position="503"/>
    </location>
</feature>
<evidence type="ECO:0000256" key="3">
    <source>
        <dbReference type="SAM" id="MobiDB-lite"/>
    </source>
</evidence>
<feature type="compositionally biased region" description="Acidic residues" evidence="3">
    <location>
        <begin position="138"/>
        <end position="147"/>
    </location>
</feature>
<feature type="compositionally biased region" description="Basic and acidic residues" evidence="3">
    <location>
        <begin position="161"/>
        <end position="183"/>
    </location>
</feature>
<dbReference type="PANTHER" id="PTHR43215:SF14">
    <property type="entry name" value="RADIAL SPOKE HEAD 1 HOMOLOG"/>
    <property type="match status" value="1"/>
</dbReference>
<dbReference type="PANTHER" id="PTHR43215">
    <property type="entry name" value="RADIAL SPOKE HEAD 1 HOMOLOG"/>
    <property type="match status" value="1"/>
</dbReference>
<feature type="region of interest" description="Disordered" evidence="3">
    <location>
        <begin position="135"/>
        <end position="190"/>
    </location>
</feature>
<evidence type="ECO:0000256" key="2">
    <source>
        <dbReference type="SAM" id="Coils"/>
    </source>
</evidence>
<keyword evidence="5" id="KW-1185">Reference proteome</keyword>
<evidence type="ECO:0000313" key="4">
    <source>
        <dbReference type="EMBL" id="KAG7360390.1"/>
    </source>
</evidence>
<evidence type="ECO:0000313" key="5">
    <source>
        <dbReference type="Proteomes" id="UP000693970"/>
    </source>
</evidence>